<dbReference type="Proteomes" id="UP001153269">
    <property type="component" value="Unassembled WGS sequence"/>
</dbReference>
<protein>
    <submittedName>
        <fullName evidence="2">Uncharacterized protein</fullName>
    </submittedName>
</protein>
<feature type="region of interest" description="Disordered" evidence="1">
    <location>
        <begin position="1"/>
        <end position="98"/>
    </location>
</feature>
<organism evidence="2 3">
    <name type="scientific">Pleuronectes platessa</name>
    <name type="common">European plaice</name>
    <dbReference type="NCBI Taxonomy" id="8262"/>
    <lineage>
        <taxon>Eukaryota</taxon>
        <taxon>Metazoa</taxon>
        <taxon>Chordata</taxon>
        <taxon>Craniata</taxon>
        <taxon>Vertebrata</taxon>
        <taxon>Euteleostomi</taxon>
        <taxon>Actinopterygii</taxon>
        <taxon>Neopterygii</taxon>
        <taxon>Teleostei</taxon>
        <taxon>Neoteleostei</taxon>
        <taxon>Acanthomorphata</taxon>
        <taxon>Carangaria</taxon>
        <taxon>Pleuronectiformes</taxon>
        <taxon>Pleuronectoidei</taxon>
        <taxon>Pleuronectidae</taxon>
        <taxon>Pleuronectes</taxon>
    </lineage>
</organism>
<reference evidence="2" key="1">
    <citation type="submission" date="2020-03" db="EMBL/GenBank/DDBJ databases">
        <authorList>
            <person name="Weist P."/>
        </authorList>
    </citation>
    <scope>NUCLEOTIDE SEQUENCE</scope>
</reference>
<evidence type="ECO:0000256" key="1">
    <source>
        <dbReference type="SAM" id="MobiDB-lite"/>
    </source>
</evidence>
<dbReference type="EMBL" id="CADEAL010000473">
    <property type="protein sequence ID" value="CAB1420678.1"/>
    <property type="molecule type" value="Genomic_DNA"/>
</dbReference>
<feature type="compositionally biased region" description="Basic and acidic residues" evidence="1">
    <location>
        <begin position="25"/>
        <end position="34"/>
    </location>
</feature>
<evidence type="ECO:0000313" key="3">
    <source>
        <dbReference type="Proteomes" id="UP001153269"/>
    </source>
</evidence>
<keyword evidence="3" id="KW-1185">Reference proteome</keyword>
<comment type="caution">
    <text evidence="2">The sequence shown here is derived from an EMBL/GenBank/DDBJ whole genome shotgun (WGS) entry which is preliminary data.</text>
</comment>
<feature type="compositionally biased region" description="Acidic residues" evidence="1">
    <location>
        <begin position="88"/>
        <end position="98"/>
    </location>
</feature>
<gene>
    <name evidence="2" type="ORF">PLEPLA_LOCUS8553</name>
</gene>
<name>A0A9N7YCH8_PLEPL</name>
<proteinExistence type="predicted"/>
<evidence type="ECO:0000313" key="2">
    <source>
        <dbReference type="EMBL" id="CAB1420678.1"/>
    </source>
</evidence>
<accession>A0A9N7YCH8</accession>
<sequence length="98" mass="11552">MHSKINQSGDAVEERRRRRGGGGGEGRRRREERGACAWDWEENSETSSRTLRLERRGGLFLSADKDRGRSEPREEEKEEEVKEKEVKEEEEVMETFRL</sequence>
<feature type="compositionally biased region" description="Basic and acidic residues" evidence="1">
    <location>
        <begin position="51"/>
        <end position="87"/>
    </location>
</feature>
<dbReference type="AlphaFoldDB" id="A0A9N7YCH8"/>